<name>A0A9D9ENW7_9SPIR</name>
<organism evidence="3 4">
    <name type="scientific">Candidatus Avitreponema avistercoris</name>
    <dbReference type="NCBI Taxonomy" id="2840705"/>
    <lineage>
        <taxon>Bacteria</taxon>
        <taxon>Pseudomonadati</taxon>
        <taxon>Spirochaetota</taxon>
        <taxon>Spirochaetia</taxon>
        <taxon>Spirochaetales</taxon>
        <taxon>Candidatus Avitreponema</taxon>
    </lineage>
</organism>
<dbReference type="GO" id="GO:0005829">
    <property type="term" value="C:cytosol"/>
    <property type="evidence" value="ECO:0007669"/>
    <property type="project" value="TreeGrafter"/>
</dbReference>
<dbReference type="InterPro" id="IPR004401">
    <property type="entry name" value="YbaB/EbfC"/>
</dbReference>
<comment type="subcellular location">
    <subcellularLocation>
        <location evidence="2">Cytoplasm</location>
        <location evidence="2">Nucleoid</location>
    </subcellularLocation>
</comment>
<comment type="similarity">
    <text evidence="2">Belongs to the YbaB/EbfC family.</text>
</comment>
<keyword evidence="1 2" id="KW-0238">DNA-binding</keyword>
<dbReference type="AlphaFoldDB" id="A0A9D9ENW7"/>
<comment type="caution">
    <text evidence="3">The sequence shown here is derived from an EMBL/GenBank/DDBJ whole genome shotgun (WGS) entry which is preliminary data.</text>
</comment>
<evidence type="ECO:0000313" key="3">
    <source>
        <dbReference type="EMBL" id="MBO8450958.1"/>
    </source>
</evidence>
<sequence>MNFNPFDLVKNAKAIQEQLAKVQEELNGLSAVGSAGGGIVRVTLNGQFEILSVELDPVAVDPRDIPMLQDLIAAAHADAMEKIKEEIKSRAGSLAGIPGLGGMMPGFPQS</sequence>
<dbReference type="Gene3D" id="3.30.1310.10">
    <property type="entry name" value="Nucleoid-associated protein YbaB-like domain"/>
    <property type="match status" value="1"/>
</dbReference>
<protein>
    <recommendedName>
        <fullName evidence="2">Nucleoid-associated protein IAA96_07620</fullName>
    </recommendedName>
</protein>
<dbReference type="PIRSF" id="PIRSF004555">
    <property type="entry name" value="UCP004555"/>
    <property type="match status" value="1"/>
</dbReference>
<comment type="function">
    <text evidence="2">Binds to DNA and alters its conformation. May be involved in regulation of gene expression, nucleoid organization and DNA protection.</text>
</comment>
<evidence type="ECO:0000313" key="4">
    <source>
        <dbReference type="Proteomes" id="UP000823616"/>
    </source>
</evidence>
<dbReference type="EMBL" id="JADIMS010000143">
    <property type="protein sequence ID" value="MBO8450958.1"/>
    <property type="molecule type" value="Genomic_DNA"/>
</dbReference>
<dbReference type="PANTHER" id="PTHR33449:SF1">
    <property type="entry name" value="NUCLEOID-ASSOCIATED PROTEIN YBAB"/>
    <property type="match status" value="1"/>
</dbReference>
<comment type="subunit">
    <text evidence="2">Homodimer.</text>
</comment>
<gene>
    <name evidence="3" type="ORF">IAA96_07620</name>
</gene>
<dbReference type="HAMAP" id="MF_00274">
    <property type="entry name" value="DNA_YbaB_EbfC"/>
    <property type="match status" value="1"/>
</dbReference>
<dbReference type="PANTHER" id="PTHR33449">
    <property type="entry name" value="NUCLEOID-ASSOCIATED PROTEIN YBAB"/>
    <property type="match status" value="1"/>
</dbReference>
<reference evidence="3" key="1">
    <citation type="submission" date="2020-10" db="EMBL/GenBank/DDBJ databases">
        <authorList>
            <person name="Gilroy R."/>
        </authorList>
    </citation>
    <scope>NUCLEOTIDE SEQUENCE</scope>
    <source>
        <strain evidence="3">B3-4054</strain>
    </source>
</reference>
<dbReference type="GO" id="GO:0003677">
    <property type="term" value="F:DNA binding"/>
    <property type="evidence" value="ECO:0007669"/>
    <property type="project" value="UniProtKB-UniRule"/>
</dbReference>
<dbReference type="Proteomes" id="UP000823616">
    <property type="component" value="Unassembled WGS sequence"/>
</dbReference>
<evidence type="ECO:0000256" key="1">
    <source>
        <dbReference type="ARBA" id="ARBA00023125"/>
    </source>
</evidence>
<dbReference type="GO" id="GO:0043590">
    <property type="term" value="C:bacterial nucleoid"/>
    <property type="evidence" value="ECO:0007669"/>
    <property type="project" value="UniProtKB-UniRule"/>
</dbReference>
<dbReference type="NCBIfam" id="TIGR00103">
    <property type="entry name" value="DNA_YbaB_EbfC"/>
    <property type="match status" value="1"/>
</dbReference>
<dbReference type="SUPFAM" id="SSF82607">
    <property type="entry name" value="YbaB-like"/>
    <property type="match status" value="1"/>
</dbReference>
<reference evidence="3" key="2">
    <citation type="journal article" date="2021" name="PeerJ">
        <title>Extensive microbial diversity within the chicken gut microbiome revealed by metagenomics and culture.</title>
        <authorList>
            <person name="Gilroy R."/>
            <person name="Ravi A."/>
            <person name="Getino M."/>
            <person name="Pursley I."/>
            <person name="Horton D.L."/>
            <person name="Alikhan N.F."/>
            <person name="Baker D."/>
            <person name="Gharbi K."/>
            <person name="Hall N."/>
            <person name="Watson M."/>
            <person name="Adriaenssens E.M."/>
            <person name="Foster-Nyarko E."/>
            <person name="Jarju S."/>
            <person name="Secka A."/>
            <person name="Antonio M."/>
            <person name="Oren A."/>
            <person name="Chaudhuri R.R."/>
            <person name="La Ragione R."/>
            <person name="Hildebrand F."/>
            <person name="Pallen M.J."/>
        </authorList>
    </citation>
    <scope>NUCLEOTIDE SEQUENCE</scope>
    <source>
        <strain evidence="3">B3-4054</strain>
    </source>
</reference>
<proteinExistence type="inferred from homology"/>
<accession>A0A9D9ENW7</accession>
<keyword evidence="2" id="KW-0963">Cytoplasm</keyword>
<dbReference type="InterPro" id="IPR036894">
    <property type="entry name" value="YbaB-like_sf"/>
</dbReference>
<dbReference type="Pfam" id="PF02575">
    <property type="entry name" value="YbaB_DNA_bd"/>
    <property type="match status" value="1"/>
</dbReference>
<evidence type="ECO:0000256" key="2">
    <source>
        <dbReference type="HAMAP-Rule" id="MF_00274"/>
    </source>
</evidence>